<protein>
    <submittedName>
        <fullName evidence="1">Uncharacterized protein</fullName>
    </submittedName>
</protein>
<dbReference type="Proteomes" id="UP000799755">
    <property type="component" value="Unassembled WGS sequence"/>
</dbReference>
<reference evidence="1" key="1">
    <citation type="journal article" date="2020" name="Stud. Mycol.">
        <title>101 Dothideomycetes genomes: a test case for predicting lifestyles and emergence of pathogens.</title>
        <authorList>
            <person name="Haridas S."/>
            <person name="Albert R."/>
            <person name="Binder M."/>
            <person name="Bloem J."/>
            <person name="Labutti K."/>
            <person name="Salamov A."/>
            <person name="Andreopoulos B."/>
            <person name="Baker S."/>
            <person name="Barry K."/>
            <person name="Bills G."/>
            <person name="Bluhm B."/>
            <person name="Cannon C."/>
            <person name="Castanera R."/>
            <person name="Culley D."/>
            <person name="Daum C."/>
            <person name="Ezra D."/>
            <person name="Gonzalez J."/>
            <person name="Henrissat B."/>
            <person name="Kuo A."/>
            <person name="Liang C."/>
            <person name="Lipzen A."/>
            <person name="Lutzoni F."/>
            <person name="Magnuson J."/>
            <person name="Mondo S."/>
            <person name="Nolan M."/>
            <person name="Ohm R."/>
            <person name="Pangilinan J."/>
            <person name="Park H.-J."/>
            <person name="Ramirez L."/>
            <person name="Alfaro M."/>
            <person name="Sun H."/>
            <person name="Tritt A."/>
            <person name="Yoshinaga Y."/>
            <person name="Zwiers L.-H."/>
            <person name="Turgeon B."/>
            <person name="Goodwin S."/>
            <person name="Spatafora J."/>
            <person name="Crous P."/>
            <person name="Grigoriev I."/>
        </authorList>
    </citation>
    <scope>NUCLEOTIDE SEQUENCE</scope>
    <source>
        <strain evidence="1">ATCC 200398</strain>
    </source>
</reference>
<comment type="caution">
    <text evidence="1">The sequence shown here is derived from an EMBL/GenBank/DDBJ whole genome shotgun (WGS) entry which is preliminary data.</text>
</comment>
<evidence type="ECO:0000313" key="1">
    <source>
        <dbReference type="EMBL" id="KAF2465058.1"/>
    </source>
</evidence>
<accession>A0ACB6QDK9</accession>
<organism evidence="1 2">
    <name type="scientific">Lindgomyces ingoldianus</name>
    <dbReference type="NCBI Taxonomy" id="673940"/>
    <lineage>
        <taxon>Eukaryota</taxon>
        <taxon>Fungi</taxon>
        <taxon>Dikarya</taxon>
        <taxon>Ascomycota</taxon>
        <taxon>Pezizomycotina</taxon>
        <taxon>Dothideomycetes</taxon>
        <taxon>Pleosporomycetidae</taxon>
        <taxon>Pleosporales</taxon>
        <taxon>Lindgomycetaceae</taxon>
        <taxon>Lindgomyces</taxon>
    </lineage>
</organism>
<proteinExistence type="predicted"/>
<sequence>MRASRPEKSTHTIDLNYETNGTGCWNIGFSVIVVTLNSLPILSPETDITTTKYRIVPYRPLPDFPVTPRQLLQGSSTRSAFPPKIFHQTMKNLLVHISAEIYSQIFIMNFTNGSLCDGVGNNYSNVESPATQYEGGLLTDPIKASSTSTTAFSSPSPESKTKSSWTSVSPQRLSSSKIDKSDSHRPPQRLISNGPPGDLKVPEMGEACEELVLAFYGVSFKRLMRLRQGLKELYVSGLENALEGEKRGAMEEANVGKIGTEFEMGSQIGAIAVDDGPVLVIRFSMQKHEKNIPQEERSIDLSSRKDHRAASKHLEPSGKGAHPSIPTTDQTVLVWDKSISLMIAEMSENEQPNQPGRKYPATPFHMLPGYWILILMLSLLTDQSMPTIELMNIWKICDSAQRYQIKGDPTVREKVTILDHRNQNPACLKVRTRNKATTLEHLVGETLQTSYIFSEVFIASVTLFGCRARLTERPPDSQLAWMTIAGHVQRKRLIPELGYGHGLGLPESLVTLPQTPIRTTIYEPAGPQDLRTLSAMRKWVSSVLVAETTALQISEKGFVKEAGPNYDKEFRSAIENINLRDHRDSVQTSLPNLAVLIFKMSFCRRGIRYLTLLHGEKDNHHLVHKGCRINSKLDSSRLHIPHDPSFLTSINTLLLSSSLQAAPFSTLFTPLLLDIKRVEVKTLNNDQRASGGAVEQLVAAVQVHFSLASVLRLSKYLLEKNGSRAEEIEFVKMDAYRYRATLTPIFITTITARIILATLFGITRSIVHWALFRFVRANTGTLLREEILKSNKEKLQAATTQISCLITLIYGAGGLLTLTLGIAQKSNIIPFTDYP</sequence>
<evidence type="ECO:0000313" key="2">
    <source>
        <dbReference type="Proteomes" id="UP000799755"/>
    </source>
</evidence>
<gene>
    <name evidence="1" type="ORF">BDR25DRAFT_360963</name>
</gene>
<name>A0ACB6QDK9_9PLEO</name>
<keyword evidence="2" id="KW-1185">Reference proteome</keyword>
<dbReference type="EMBL" id="MU003532">
    <property type="protein sequence ID" value="KAF2465058.1"/>
    <property type="molecule type" value="Genomic_DNA"/>
</dbReference>